<evidence type="ECO:0000313" key="2">
    <source>
        <dbReference type="Proteomes" id="UP000308600"/>
    </source>
</evidence>
<sequence length="832" mass="90544">MHIRPSQGTQKADFVTKPRIHSLIQPQQHGAPRICILLDIPAETLTAVTSHLDPDSLFSLAAVNKILYEHVKDENTWHRAFANQFLGISPEDDLHRHEKRFMLRRTELTWRKEFILHDRLSRRWQRSRHSIISHIPVYSSITGTLLLAPNLLLSSSLQYGVVSRSLPLTGRVLRGYLSASGNANGWGVGNPNAEFNPNVSACSITSEGSTAKIAWGYHSGEVAVLTANKATEIHTQSSRFVKCTVSELHDGAVLDVIWDERRQWLVTGGSDSRVKLWIGKTVRCLWASESPIGPLTPDPCVKVASALNIGCIVGAMRSGKVVLWTGFTLDDSLELLMPSSITTYSFIPSTNESQGSRDITLLFIDSTAIAPRILVAYRDDPHVYRLEPSIEGRTLNETLYGDTSFGPISTVAPFFAAASESSFILTGDHLGCVSVYDWSTSVSQSVQTPIAPIRKFEAHEDGSSIAAIAWNGTTLVTGSARGATHVWDALTFDHLATFSAPTPSLRRPHWLERDTSVKQIILGPKRDVILVNVGDGITTCVAGPMTNGKLKYHQAGHGLGKKKSKASAKYLDQVELQEEIADSKHILKQESDKKRRTHARERAQRETLSQLGLDEAGAIDYLMMLSREEAIQRPDTQHNFAGAMGAGEATAELELYEDDLEQHFGSDNSLQMTRTTLDAGGTQLAPTTSSPLPSVNTSPRSVRSRSNKSAGSLASRDGEATSPSSNGEVIDTLFPHLSIARSNSNLSKPESTGGAGSSPRSWTNPGTATPSNAWHRSPRLSASSSVASSSSLRSTSSTSSNQNKALMDDLDDDLRFAIELSLAEARSRGEGV</sequence>
<organism evidence="1 2">
    <name type="scientific">Pluteus cervinus</name>
    <dbReference type="NCBI Taxonomy" id="181527"/>
    <lineage>
        <taxon>Eukaryota</taxon>
        <taxon>Fungi</taxon>
        <taxon>Dikarya</taxon>
        <taxon>Basidiomycota</taxon>
        <taxon>Agaricomycotina</taxon>
        <taxon>Agaricomycetes</taxon>
        <taxon>Agaricomycetidae</taxon>
        <taxon>Agaricales</taxon>
        <taxon>Pluteineae</taxon>
        <taxon>Pluteaceae</taxon>
        <taxon>Pluteus</taxon>
    </lineage>
</organism>
<dbReference type="EMBL" id="ML208335">
    <property type="protein sequence ID" value="TFK69207.1"/>
    <property type="molecule type" value="Genomic_DNA"/>
</dbReference>
<evidence type="ECO:0000313" key="1">
    <source>
        <dbReference type="EMBL" id="TFK69207.1"/>
    </source>
</evidence>
<accession>A0ACD3AV30</accession>
<name>A0ACD3AV30_9AGAR</name>
<proteinExistence type="predicted"/>
<dbReference type="Proteomes" id="UP000308600">
    <property type="component" value="Unassembled WGS sequence"/>
</dbReference>
<keyword evidence="2" id="KW-1185">Reference proteome</keyword>
<gene>
    <name evidence="1" type="ORF">BDN72DRAFT_840923</name>
</gene>
<protein>
    <submittedName>
        <fullName evidence="1">Uncharacterized protein</fullName>
    </submittedName>
</protein>
<reference evidence="1 2" key="1">
    <citation type="journal article" date="2019" name="Nat. Ecol. Evol.">
        <title>Megaphylogeny resolves global patterns of mushroom evolution.</title>
        <authorList>
            <person name="Varga T."/>
            <person name="Krizsan K."/>
            <person name="Foldi C."/>
            <person name="Dima B."/>
            <person name="Sanchez-Garcia M."/>
            <person name="Sanchez-Ramirez S."/>
            <person name="Szollosi G.J."/>
            <person name="Szarkandi J.G."/>
            <person name="Papp V."/>
            <person name="Albert L."/>
            <person name="Andreopoulos W."/>
            <person name="Angelini C."/>
            <person name="Antonin V."/>
            <person name="Barry K.W."/>
            <person name="Bougher N.L."/>
            <person name="Buchanan P."/>
            <person name="Buyck B."/>
            <person name="Bense V."/>
            <person name="Catcheside P."/>
            <person name="Chovatia M."/>
            <person name="Cooper J."/>
            <person name="Damon W."/>
            <person name="Desjardin D."/>
            <person name="Finy P."/>
            <person name="Geml J."/>
            <person name="Haridas S."/>
            <person name="Hughes K."/>
            <person name="Justo A."/>
            <person name="Karasinski D."/>
            <person name="Kautmanova I."/>
            <person name="Kiss B."/>
            <person name="Kocsube S."/>
            <person name="Kotiranta H."/>
            <person name="LaButti K.M."/>
            <person name="Lechner B.E."/>
            <person name="Liimatainen K."/>
            <person name="Lipzen A."/>
            <person name="Lukacs Z."/>
            <person name="Mihaltcheva S."/>
            <person name="Morgado L.N."/>
            <person name="Niskanen T."/>
            <person name="Noordeloos M.E."/>
            <person name="Ohm R.A."/>
            <person name="Ortiz-Santana B."/>
            <person name="Ovrebo C."/>
            <person name="Racz N."/>
            <person name="Riley R."/>
            <person name="Savchenko A."/>
            <person name="Shiryaev A."/>
            <person name="Soop K."/>
            <person name="Spirin V."/>
            <person name="Szebenyi C."/>
            <person name="Tomsovsky M."/>
            <person name="Tulloss R.E."/>
            <person name="Uehling J."/>
            <person name="Grigoriev I.V."/>
            <person name="Vagvolgyi C."/>
            <person name="Papp T."/>
            <person name="Martin F.M."/>
            <person name="Miettinen O."/>
            <person name="Hibbett D.S."/>
            <person name="Nagy L.G."/>
        </authorList>
    </citation>
    <scope>NUCLEOTIDE SEQUENCE [LARGE SCALE GENOMIC DNA]</scope>
    <source>
        <strain evidence="1 2">NL-1719</strain>
    </source>
</reference>